<comment type="caution">
    <text evidence="1">The sequence shown here is derived from an EMBL/GenBank/DDBJ whole genome shotgun (WGS) entry which is preliminary data.</text>
</comment>
<dbReference type="EMBL" id="SOFS01000031">
    <property type="protein sequence ID" value="TFC18669.1"/>
    <property type="molecule type" value="Genomic_DNA"/>
</dbReference>
<keyword evidence="2" id="KW-1185">Reference proteome</keyword>
<dbReference type="Proteomes" id="UP000297604">
    <property type="component" value="Unassembled WGS sequence"/>
</dbReference>
<evidence type="ECO:0000313" key="1">
    <source>
        <dbReference type="EMBL" id="TFC18669.1"/>
    </source>
</evidence>
<sequence>MPNRELLDAIIRYIEARSSENVFKTSTTEVSADEYAHQAMAELTALIDKRVTVALAERDKHIVSLLRS</sequence>
<organism evidence="1 2">
    <name type="scientific">Cryobacterium glucosi</name>
    <dbReference type="NCBI Taxonomy" id="1259175"/>
    <lineage>
        <taxon>Bacteria</taxon>
        <taxon>Bacillati</taxon>
        <taxon>Actinomycetota</taxon>
        <taxon>Actinomycetes</taxon>
        <taxon>Micrococcales</taxon>
        <taxon>Microbacteriaceae</taxon>
        <taxon>Cryobacterium</taxon>
    </lineage>
</organism>
<evidence type="ECO:0000313" key="2">
    <source>
        <dbReference type="Proteomes" id="UP000297604"/>
    </source>
</evidence>
<proteinExistence type="predicted"/>
<reference evidence="1 2" key="1">
    <citation type="submission" date="2019-03" db="EMBL/GenBank/DDBJ databases">
        <title>Genomics of glacier-inhabiting Cryobacterium strains.</title>
        <authorList>
            <person name="Liu Q."/>
            <person name="Xin Y.-H."/>
        </authorList>
    </citation>
    <scope>NUCLEOTIDE SEQUENCE [LARGE SCALE GENOMIC DNA]</scope>
    <source>
        <strain evidence="1 2">MDB1-5</strain>
    </source>
</reference>
<protein>
    <submittedName>
        <fullName evidence="1">Uncharacterized protein</fullName>
    </submittedName>
</protein>
<accession>A0ABY2IM54</accession>
<dbReference type="RefSeq" id="WP_134447220.1">
    <property type="nucleotide sequence ID" value="NZ_SOFS01000031.1"/>
</dbReference>
<gene>
    <name evidence="1" type="ORF">E3O46_13340</name>
</gene>
<name>A0ABY2IM54_9MICO</name>